<dbReference type="PROSITE" id="PS51257">
    <property type="entry name" value="PROKAR_LIPOPROTEIN"/>
    <property type="match status" value="1"/>
</dbReference>
<gene>
    <name evidence="1" type="ORF">GALL_55380</name>
</gene>
<name>A0A1J5SX58_9ZZZZ</name>
<evidence type="ECO:0000313" key="1">
    <source>
        <dbReference type="EMBL" id="OIR13154.1"/>
    </source>
</evidence>
<dbReference type="AlphaFoldDB" id="A0A1J5SX58"/>
<protein>
    <submittedName>
        <fullName evidence="1">Uncharacterized protein</fullName>
    </submittedName>
</protein>
<reference evidence="1" key="1">
    <citation type="submission" date="2016-10" db="EMBL/GenBank/DDBJ databases">
        <title>Sequence of Gallionella enrichment culture.</title>
        <authorList>
            <person name="Poehlein A."/>
            <person name="Muehling M."/>
            <person name="Daniel R."/>
        </authorList>
    </citation>
    <scope>NUCLEOTIDE SEQUENCE</scope>
</reference>
<accession>A0A1J5SX58</accession>
<proteinExistence type="predicted"/>
<organism evidence="1">
    <name type="scientific">mine drainage metagenome</name>
    <dbReference type="NCBI Taxonomy" id="410659"/>
    <lineage>
        <taxon>unclassified sequences</taxon>
        <taxon>metagenomes</taxon>
        <taxon>ecological metagenomes</taxon>
    </lineage>
</organism>
<dbReference type="EMBL" id="MLJW01000015">
    <property type="protein sequence ID" value="OIR13154.1"/>
    <property type="molecule type" value="Genomic_DNA"/>
</dbReference>
<comment type="caution">
    <text evidence="1">The sequence shown here is derived from an EMBL/GenBank/DDBJ whole genome shotgun (WGS) entry which is preliminary data.</text>
</comment>
<sequence length="278" mass="31570">MKTRTISFLFILTILSISCNKIPKDKITIIDNYVLGGKANNFVKEMDSLAIKHARFTRKTVFTSYNEITDENNFVNAFFTNAFNLSDFKNSYNDNVGIYYSLADKNKQNIIGIILLLGHTNKPQYIGEVSGLNNSLSDRCFYQDINKNLFQEIVKLYANKYGNPIESEKNSSDLGYYIMHNNSLILNPNFYKNGKYYTWINEYIRIDLFTGIPSATSLYNSKGYLDVIASLGGDSSTPLIADSSKNEAQCNSYGFIKYTLTDKAIKLLKLDSPAINEY</sequence>